<reference evidence="2 3" key="1">
    <citation type="submission" date="2014-12" db="EMBL/GenBank/DDBJ databases">
        <title>Reclassification of Actinobacillus muris as Muribacter muris.</title>
        <authorList>
            <person name="Christensen H."/>
            <person name="Nicklas W."/>
            <person name="Bisgaard M."/>
        </authorList>
    </citation>
    <scope>NUCLEOTIDE SEQUENCE [LARGE SCALE GENOMIC DNA]</scope>
    <source>
        <strain evidence="2 3">Ackerman80-443D</strain>
    </source>
</reference>
<organism evidence="2 3">
    <name type="scientific">Muribacter muris</name>
    <dbReference type="NCBI Taxonomy" id="67855"/>
    <lineage>
        <taxon>Bacteria</taxon>
        <taxon>Pseudomonadati</taxon>
        <taxon>Pseudomonadota</taxon>
        <taxon>Gammaproteobacteria</taxon>
        <taxon>Pasteurellales</taxon>
        <taxon>Pasteurellaceae</taxon>
        <taxon>Muribacter</taxon>
    </lineage>
</organism>
<dbReference type="InterPro" id="IPR051908">
    <property type="entry name" value="Ribosomal_N-acetyltransferase"/>
</dbReference>
<dbReference type="Gene3D" id="3.40.630.30">
    <property type="match status" value="1"/>
</dbReference>
<dbReference type="PATRIC" id="fig|67855.3.peg.601"/>
<evidence type="ECO:0000313" key="3">
    <source>
        <dbReference type="Proteomes" id="UP000036270"/>
    </source>
</evidence>
<dbReference type="EMBL" id="JWIZ01000021">
    <property type="protein sequence ID" value="KMK51909.1"/>
    <property type="molecule type" value="Genomic_DNA"/>
</dbReference>
<dbReference type="InterPro" id="IPR016181">
    <property type="entry name" value="Acyl_CoA_acyltransferase"/>
</dbReference>
<dbReference type="Pfam" id="PF13302">
    <property type="entry name" value="Acetyltransf_3"/>
    <property type="match status" value="1"/>
</dbReference>
<dbReference type="PANTHER" id="PTHR43441">
    <property type="entry name" value="RIBOSOMAL-PROTEIN-SERINE ACETYLTRANSFERASE"/>
    <property type="match status" value="1"/>
</dbReference>
<dbReference type="AlphaFoldDB" id="A0A0J5P8R3"/>
<comment type="caution">
    <text evidence="2">The sequence shown here is derived from an EMBL/GenBank/DDBJ whole genome shotgun (WGS) entry which is preliminary data.</text>
</comment>
<dbReference type="GO" id="GO:0005737">
    <property type="term" value="C:cytoplasm"/>
    <property type="evidence" value="ECO:0007669"/>
    <property type="project" value="TreeGrafter"/>
</dbReference>
<keyword evidence="3" id="KW-1185">Reference proteome</keyword>
<gene>
    <name evidence="2" type="ORF">RO21_03725</name>
</gene>
<dbReference type="GO" id="GO:1990189">
    <property type="term" value="F:protein N-terminal-serine acetyltransferase activity"/>
    <property type="evidence" value="ECO:0007669"/>
    <property type="project" value="TreeGrafter"/>
</dbReference>
<name>A0A0J5P8R3_9PAST</name>
<dbReference type="SUPFAM" id="SSF55729">
    <property type="entry name" value="Acyl-CoA N-acyltransferases (Nat)"/>
    <property type="match status" value="1"/>
</dbReference>
<protein>
    <recommendedName>
        <fullName evidence="1">N-acetyltransferase domain-containing protein</fullName>
    </recommendedName>
</protein>
<dbReference type="PROSITE" id="PS51186">
    <property type="entry name" value="GNAT"/>
    <property type="match status" value="1"/>
</dbReference>
<sequence length="185" mass="21252">MIQTLPDTLVVTADTRLEKLHSRHAASLFQQIDRHRDYLCQFVNWTPFNTQLSDTTLFVKKCEQEAEQGIGYVWAICVEGQAVGTLSFNPTIDWQNRTAHIGYWLSPTYQGRGIVSQGVIRLIEATKIHFSCYILKCAVHNLRSNQVAKRCGFEWIGQQENAEQIGEVLYAQNIYQRLEEFAQPT</sequence>
<feature type="domain" description="N-acetyltransferase" evidence="1">
    <location>
        <begin position="27"/>
        <end position="175"/>
    </location>
</feature>
<dbReference type="STRING" id="67855.RO21_03725"/>
<dbReference type="PANTHER" id="PTHR43441:SF11">
    <property type="entry name" value="RIBOSOMAL-PROTEIN-SERINE ACETYLTRANSFERASE"/>
    <property type="match status" value="1"/>
</dbReference>
<evidence type="ECO:0000313" key="2">
    <source>
        <dbReference type="EMBL" id="KMK51909.1"/>
    </source>
</evidence>
<dbReference type="CDD" id="cd04301">
    <property type="entry name" value="NAT_SF"/>
    <property type="match status" value="1"/>
</dbReference>
<dbReference type="InterPro" id="IPR000182">
    <property type="entry name" value="GNAT_dom"/>
</dbReference>
<accession>A0A0J5P8R3</accession>
<proteinExistence type="predicted"/>
<dbReference type="GO" id="GO:0008999">
    <property type="term" value="F:protein-N-terminal-alanine acetyltransferase activity"/>
    <property type="evidence" value="ECO:0007669"/>
    <property type="project" value="TreeGrafter"/>
</dbReference>
<dbReference type="Proteomes" id="UP000036270">
    <property type="component" value="Unassembled WGS sequence"/>
</dbReference>
<evidence type="ECO:0000259" key="1">
    <source>
        <dbReference type="PROSITE" id="PS51186"/>
    </source>
</evidence>
<dbReference type="RefSeq" id="WP_047976452.1">
    <property type="nucleotide sequence ID" value="NZ_JWIZ01000021.1"/>
</dbReference>